<reference evidence="6" key="2">
    <citation type="submission" date="2025-08" db="UniProtKB">
        <authorList>
            <consortium name="RefSeq"/>
        </authorList>
    </citation>
    <scope>IDENTIFICATION</scope>
    <source>
        <tissue evidence="6">Leaf</tissue>
    </source>
</reference>
<dbReference type="CDD" id="cd02120">
    <property type="entry name" value="PA_subtilisin_like"/>
    <property type="match status" value="1"/>
</dbReference>
<evidence type="ECO:0000313" key="5">
    <source>
        <dbReference type="Proteomes" id="UP000515123"/>
    </source>
</evidence>
<dbReference type="OrthoDB" id="786369at2759"/>
<keyword evidence="2" id="KW-0732">Signal</keyword>
<dbReference type="RefSeq" id="XP_020100103.1">
    <property type="nucleotide sequence ID" value="XM_020244514.1"/>
</dbReference>
<proteinExistence type="inferred from homology"/>
<dbReference type="AlphaFoldDB" id="A0A6P5G339"/>
<dbReference type="GeneID" id="109718328"/>
<dbReference type="SUPFAM" id="SSF52743">
    <property type="entry name" value="Subtilisin-like"/>
    <property type="match status" value="1"/>
</dbReference>
<protein>
    <submittedName>
        <fullName evidence="6">Subtilisin-like protease SBT1.5</fullName>
    </submittedName>
</protein>
<dbReference type="GO" id="GO:0006508">
    <property type="term" value="P:proteolysis"/>
    <property type="evidence" value="ECO:0007669"/>
    <property type="project" value="InterPro"/>
</dbReference>
<dbReference type="GO" id="GO:0004252">
    <property type="term" value="F:serine-type endopeptidase activity"/>
    <property type="evidence" value="ECO:0007669"/>
    <property type="project" value="InterPro"/>
</dbReference>
<keyword evidence="5" id="KW-1185">Reference proteome</keyword>
<dbReference type="InterPro" id="IPR000209">
    <property type="entry name" value="Peptidase_S8/S53_dom"/>
</dbReference>
<reference evidence="5" key="1">
    <citation type="journal article" date="2015" name="Nat. Genet.">
        <title>The pineapple genome and the evolution of CAM photosynthesis.</title>
        <authorList>
            <person name="Ming R."/>
            <person name="VanBuren R."/>
            <person name="Wai C.M."/>
            <person name="Tang H."/>
            <person name="Schatz M.C."/>
            <person name="Bowers J.E."/>
            <person name="Lyons E."/>
            <person name="Wang M.L."/>
            <person name="Chen J."/>
            <person name="Biggers E."/>
            <person name="Zhang J."/>
            <person name="Huang L."/>
            <person name="Zhang L."/>
            <person name="Miao W."/>
            <person name="Zhang J."/>
            <person name="Ye Z."/>
            <person name="Miao C."/>
            <person name="Lin Z."/>
            <person name="Wang H."/>
            <person name="Zhou H."/>
            <person name="Yim W.C."/>
            <person name="Priest H.D."/>
            <person name="Zheng C."/>
            <person name="Woodhouse M."/>
            <person name="Edger P.P."/>
            <person name="Guyot R."/>
            <person name="Guo H.B."/>
            <person name="Guo H."/>
            <person name="Zheng G."/>
            <person name="Singh R."/>
            <person name="Sharma A."/>
            <person name="Min X."/>
            <person name="Zheng Y."/>
            <person name="Lee H."/>
            <person name="Gurtowski J."/>
            <person name="Sedlazeck F.J."/>
            <person name="Harkess A."/>
            <person name="McKain M.R."/>
            <person name="Liao Z."/>
            <person name="Fang J."/>
            <person name="Liu J."/>
            <person name="Zhang X."/>
            <person name="Zhang Q."/>
            <person name="Hu W."/>
            <person name="Qin Y."/>
            <person name="Wang K."/>
            <person name="Chen L.Y."/>
            <person name="Shirley N."/>
            <person name="Lin Y.R."/>
            <person name="Liu L.Y."/>
            <person name="Hernandez A.G."/>
            <person name="Wright C.L."/>
            <person name="Bulone V."/>
            <person name="Tuskan G.A."/>
            <person name="Heath K."/>
            <person name="Zee F."/>
            <person name="Moore P.H."/>
            <person name="Sunkar R."/>
            <person name="Leebens-Mack J.H."/>
            <person name="Mockler T."/>
            <person name="Bennetzen J.L."/>
            <person name="Freeling M."/>
            <person name="Sankoff D."/>
            <person name="Paterson A.H."/>
            <person name="Zhu X."/>
            <person name="Yang X."/>
            <person name="Smith J.A."/>
            <person name="Cushman J.C."/>
            <person name="Paull R.E."/>
            <person name="Yu Q."/>
        </authorList>
    </citation>
    <scope>NUCLEOTIDE SEQUENCE [LARGE SCALE GENOMIC DNA]</scope>
    <source>
        <strain evidence="5">cv. F153</strain>
    </source>
</reference>
<evidence type="ECO:0000256" key="2">
    <source>
        <dbReference type="ARBA" id="ARBA00022729"/>
    </source>
</evidence>
<evidence type="ECO:0000259" key="4">
    <source>
        <dbReference type="Pfam" id="PF00082"/>
    </source>
</evidence>
<dbReference type="InterPro" id="IPR036852">
    <property type="entry name" value="Peptidase_S8/S53_dom_sf"/>
</dbReference>
<evidence type="ECO:0000256" key="1">
    <source>
        <dbReference type="ARBA" id="ARBA00011073"/>
    </source>
</evidence>
<evidence type="ECO:0000256" key="3">
    <source>
        <dbReference type="PROSITE-ProRule" id="PRU01240"/>
    </source>
</evidence>
<sequence>MAPRAHLAIYKVCFKGCAYSDTLAAIDQAIYDGVNIISMSIGGNATYRYYYDGIAQGSLAALSHGIITVAAAGNEGPEENTLAHDAPLVLTVGAASTDRRCRAIVKLGNGEELEGETAYQLSSFDQSRMLPIVYPGAIVWKNASVCLKGSLDHIDVRQKIVLCHLSNNTNVEKGAVVCAAGGAAMVLLNPQSLGFTTFADVHVLPAVHLSYSGGLNILAYYDKLRNSTGVSTATASIIFQKTT</sequence>
<evidence type="ECO:0000313" key="6">
    <source>
        <dbReference type="RefSeq" id="XP_020100103.1"/>
    </source>
</evidence>
<feature type="domain" description="Peptidase S8/S53" evidence="4">
    <location>
        <begin position="1"/>
        <end position="136"/>
    </location>
</feature>
<accession>A0A6P5G339</accession>
<dbReference type="InterPro" id="IPR045051">
    <property type="entry name" value="SBT"/>
</dbReference>
<dbReference type="PROSITE" id="PS51892">
    <property type="entry name" value="SUBTILASE"/>
    <property type="match status" value="1"/>
</dbReference>
<organism evidence="5 6">
    <name type="scientific">Ananas comosus</name>
    <name type="common">Pineapple</name>
    <name type="synonym">Ananas ananas</name>
    <dbReference type="NCBI Taxonomy" id="4615"/>
    <lineage>
        <taxon>Eukaryota</taxon>
        <taxon>Viridiplantae</taxon>
        <taxon>Streptophyta</taxon>
        <taxon>Embryophyta</taxon>
        <taxon>Tracheophyta</taxon>
        <taxon>Spermatophyta</taxon>
        <taxon>Magnoliopsida</taxon>
        <taxon>Liliopsida</taxon>
        <taxon>Poales</taxon>
        <taxon>Bromeliaceae</taxon>
        <taxon>Bromelioideae</taxon>
        <taxon>Ananas</taxon>
    </lineage>
</organism>
<comment type="similarity">
    <text evidence="1 3">Belongs to the peptidase S8 family.</text>
</comment>
<name>A0A6P5G339_ANACO</name>
<dbReference type="Gene3D" id="3.50.30.30">
    <property type="match status" value="1"/>
</dbReference>
<dbReference type="Proteomes" id="UP000515123">
    <property type="component" value="Linkage group 12"/>
</dbReference>
<dbReference type="Pfam" id="PF00082">
    <property type="entry name" value="Peptidase_S8"/>
    <property type="match status" value="1"/>
</dbReference>
<comment type="caution">
    <text evidence="3">Lacks conserved residue(s) required for the propagation of feature annotation.</text>
</comment>
<gene>
    <name evidence="6" type="primary">LOC109718328</name>
</gene>
<dbReference type="PANTHER" id="PTHR10795">
    <property type="entry name" value="PROPROTEIN CONVERTASE SUBTILISIN/KEXIN"/>
    <property type="match status" value="1"/>
</dbReference>